<keyword evidence="1" id="KW-0378">Hydrolase</keyword>
<evidence type="ECO:0000256" key="2">
    <source>
        <dbReference type="ARBA" id="ARBA00035880"/>
    </source>
</evidence>
<comment type="catalytic activity">
    <reaction evidence="7">
        <text>a medium-chain fatty acyl-CoA + H2O = a medium-chain fatty acid + CoA + H(+)</text>
        <dbReference type="Rhea" id="RHEA:68184"/>
        <dbReference type="ChEBI" id="CHEBI:15377"/>
        <dbReference type="ChEBI" id="CHEBI:15378"/>
        <dbReference type="ChEBI" id="CHEBI:57287"/>
        <dbReference type="ChEBI" id="CHEBI:59558"/>
        <dbReference type="ChEBI" id="CHEBI:90546"/>
    </reaction>
</comment>
<evidence type="ECO:0000256" key="4">
    <source>
        <dbReference type="ARBA" id="ARBA00038381"/>
    </source>
</evidence>
<feature type="domain" description="Thioesterase" evidence="8">
    <location>
        <begin position="54"/>
        <end position="123"/>
    </location>
</feature>
<dbReference type="SUPFAM" id="SSF54637">
    <property type="entry name" value="Thioesterase/thiol ester dehydrase-isomerase"/>
    <property type="match status" value="1"/>
</dbReference>
<evidence type="ECO:0000256" key="1">
    <source>
        <dbReference type="ARBA" id="ARBA00022801"/>
    </source>
</evidence>
<comment type="similarity">
    <text evidence="4">Belongs to the YigI thioesterase family.</text>
</comment>
<dbReference type="CDD" id="cd03443">
    <property type="entry name" value="PaaI_thioesterase"/>
    <property type="match status" value="1"/>
</dbReference>
<organism evidence="9 10">
    <name type="scientific">Stappia sediminis</name>
    <dbReference type="NCBI Taxonomy" id="2692190"/>
    <lineage>
        <taxon>Bacteria</taxon>
        <taxon>Pseudomonadati</taxon>
        <taxon>Pseudomonadota</taxon>
        <taxon>Alphaproteobacteria</taxon>
        <taxon>Hyphomicrobiales</taxon>
        <taxon>Stappiaceae</taxon>
        <taxon>Stappia</taxon>
    </lineage>
</organism>
<evidence type="ECO:0000313" key="9">
    <source>
        <dbReference type="EMBL" id="MXN64121.1"/>
    </source>
</evidence>
<evidence type="ECO:0000256" key="6">
    <source>
        <dbReference type="ARBA" id="ARBA00040062"/>
    </source>
</evidence>
<accession>A0A7X3LS78</accession>
<dbReference type="PANTHER" id="PTHR43240">
    <property type="entry name" value="1,4-DIHYDROXY-2-NAPHTHOYL-COA THIOESTERASE 1"/>
    <property type="match status" value="1"/>
</dbReference>
<dbReference type="InterPro" id="IPR029069">
    <property type="entry name" value="HotDog_dom_sf"/>
</dbReference>
<comment type="catalytic activity">
    <reaction evidence="2">
        <text>a fatty acyl-CoA + H2O = a fatty acid + CoA + H(+)</text>
        <dbReference type="Rhea" id="RHEA:16781"/>
        <dbReference type="ChEBI" id="CHEBI:15377"/>
        <dbReference type="ChEBI" id="CHEBI:15378"/>
        <dbReference type="ChEBI" id="CHEBI:28868"/>
        <dbReference type="ChEBI" id="CHEBI:57287"/>
        <dbReference type="ChEBI" id="CHEBI:77636"/>
        <dbReference type="EC" id="3.1.2.20"/>
    </reaction>
</comment>
<evidence type="ECO:0000256" key="5">
    <source>
        <dbReference type="ARBA" id="ARBA00038894"/>
    </source>
</evidence>
<evidence type="ECO:0000256" key="3">
    <source>
        <dbReference type="ARBA" id="ARBA00036002"/>
    </source>
</evidence>
<gene>
    <name evidence="9" type="ORF">GR183_04340</name>
</gene>
<evidence type="ECO:0000259" key="8">
    <source>
        <dbReference type="Pfam" id="PF03061"/>
    </source>
</evidence>
<dbReference type="Proteomes" id="UP000433101">
    <property type="component" value="Unassembled WGS sequence"/>
</dbReference>
<sequence>MSGHLPRDEIWRQRVERSFARQAFMDHIGVRIARLAPGEVDLEVDARAALTQQHGFFHAGVTTTIADSAAGYAALSLFKPGYGVLTTEFKMNLLNPGQGRKMLARGRVIKPGRTLTVAKADVYGLTEEEELHVATGLFTMIALEGMDD</sequence>
<dbReference type="AlphaFoldDB" id="A0A7X3LS78"/>
<reference evidence="9 10" key="1">
    <citation type="submission" date="2019-12" db="EMBL/GenBank/DDBJ databases">
        <authorList>
            <person name="Li M."/>
        </authorList>
    </citation>
    <scope>NUCLEOTIDE SEQUENCE [LARGE SCALE GENOMIC DNA]</scope>
    <source>
        <strain evidence="9 10">GBMRC 2046</strain>
    </source>
</reference>
<keyword evidence="10" id="KW-1185">Reference proteome</keyword>
<dbReference type="EC" id="3.1.2.20" evidence="5"/>
<dbReference type="RefSeq" id="WP_160774378.1">
    <property type="nucleotide sequence ID" value="NZ_WUMV01000002.1"/>
</dbReference>
<evidence type="ECO:0000313" key="10">
    <source>
        <dbReference type="Proteomes" id="UP000433101"/>
    </source>
</evidence>
<proteinExistence type="inferred from homology"/>
<dbReference type="InterPro" id="IPR003736">
    <property type="entry name" value="PAAI_dom"/>
</dbReference>
<dbReference type="InterPro" id="IPR006683">
    <property type="entry name" value="Thioestr_dom"/>
</dbReference>
<evidence type="ECO:0000256" key="7">
    <source>
        <dbReference type="ARBA" id="ARBA00048062"/>
    </source>
</evidence>
<dbReference type="Pfam" id="PF03061">
    <property type="entry name" value="4HBT"/>
    <property type="match status" value="1"/>
</dbReference>
<dbReference type="NCBIfam" id="TIGR00369">
    <property type="entry name" value="unchar_dom_1"/>
    <property type="match status" value="1"/>
</dbReference>
<comment type="caution">
    <text evidence="9">The sequence shown here is derived from an EMBL/GenBank/DDBJ whole genome shotgun (WGS) entry which is preliminary data.</text>
</comment>
<protein>
    <recommendedName>
        <fullName evidence="6">Medium/long-chain acyl-CoA thioesterase YigI</fullName>
        <ecNumber evidence="5">3.1.2.20</ecNumber>
    </recommendedName>
</protein>
<comment type="catalytic activity">
    <reaction evidence="3">
        <text>a long-chain fatty acyl-CoA + H2O = a long-chain fatty acid + CoA + H(+)</text>
        <dbReference type="Rhea" id="RHEA:67680"/>
        <dbReference type="ChEBI" id="CHEBI:15377"/>
        <dbReference type="ChEBI" id="CHEBI:15378"/>
        <dbReference type="ChEBI" id="CHEBI:57287"/>
        <dbReference type="ChEBI" id="CHEBI:57560"/>
        <dbReference type="ChEBI" id="CHEBI:83139"/>
    </reaction>
</comment>
<dbReference type="GO" id="GO:0047617">
    <property type="term" value="F:fatty acyl-CoA hydrolase activity"/>
    <property type="evidence" value="ECO:0007669"/>
    <property type="project" value="UniProtKB-EC"/>
</dbReference>
<dbReference type="Gene3D" id="3.10.129.10">
    <property type="entry name" value="Hotdog Thioesterase"/>
    <property type="match status" value="1"/>
</dbReference>
<dbReference type="EMBL" id="WUMV01000002">
    <property type="protein sequence ID" value="MXN64121.1"/>
    <property type="molecule type" value="Genomic_DNA"/>
</dbReference>
<dbReference type="PANTHER" id="PTHR43240:SF20">
    <property type="entry name" value="MEDIUM_LONG-CHAIN ACYL-COA THIOESTERASE YIGI"/>
    <property type="match status" value="1"/>
</dbReference>
<name>A0A7X3LS78_9HYPH</name>